<dbReference type="RefSeq" id="WP_198420368.1">
    <property type="nucleotide sequence ID" value="NZ_AP022853.1"/>
</dbReference>
<evidence type="ECO:0000313" key="4">
    <source>
        <dbReference type="Proteomes" id="UP000502260"/>
    </source>
</evidence>
<dbReference type="Proteomes" id="UP000502260">
    <property type="component" value="Chromosome"/>
</dbReference>
<keyword evidence="4" id="KW-1185">Reference proteome</keyword>
<reference evidence="4" key="1">
    <citation type="submission" date="2020-03" db="EMBL/GenBank/DDBJ databases">
        <title>Complete genome sequence of sulfur-oxidizing bacterium skT11.</title>
        <authorList>
            <person name="Kanda M."/>
            <person name="Kojima H."/>
            <person name="Fukui M."/>
        </authorList>
    </citation>
    <scope>NUCLEOTIDE SEQUENCE [LARGE SCALE GENOMIC DNA]</scope>
    <source>
        <strain evidence="4">skT11</strain>
    </source>
</reference>
<dbReference type="InterPro" id="IPR041682">
    <property type="entry name" value="AAA_14"/>
</dbReference>
<dbReference type="Pfam" id="PF13635">
    <property type="entry name" value="DUF4143"/>
    <property type="match status" value="1"/>
</dbReference>
<sequence length="379" mass="42858">MDAKRSLADRIRADLPNKLIILTGPRQAGKTTLARLLMADYPRAQYLNWDVPADREIILSGAWSPRAGLLVFDEIHKMRDWKAFLKGVWDGRSPGQAVLVTGSARMETFRQGGESLAGRYFAWRLHPFSVREAVDMLGMKPAEALDRLLERGGFPEPFLAADNVAAERWRRQYATDLIREDVLEFSRVHEIRSLQLFVDLLRERVGSPVKISALAQMLQISPNTATRYLEILEALYIVFRVTPWHRDISRAILKESKIYFFDTGLVKGDAGARLENAVAAMLLRHAHYRHDAEGKTVSLHTIRDKEQHEIDFALAEEGAITDLIEVKHADAAVSPYFHRMAEHLPQAAAVQIVAELRQETRRGRVDVVAAAEWLAGLRA</sequence>
<proteinExistence type="predicted"/>
<dbReference type="KEGG" id="slac:SKTS_27600"/>
<dbReference type="SUPFAM" id="SSF52540">
    <property type="entry name" value="P-loop containing nucleoside triphosphate hydrolases"/>
    <property type="match status" value="1"/>
</dbReference>
<dbReference type="EMBL" id="AP022853">
    <property type="protein sequence ID" value="BCB27874.1"/>
    <property type="molecule type" value="Genomic_DNA"/>
</dbReference>
<dbReference type="Gene3D" id="3.40.50.300">
    <property type="entry name" value="P-loop containing nucleotide triphosphate hydrolases"/>
    <property type="match status" value="1"/>
</dbReference>
<protein>
    <submittedName>
        <fullName evidence="3">ATPase</fullName>
    </submittedName>
</protein>
<dbReference type="Pfam" id="PF13173">
    <property type="entry name" value="AAA_14"/>
    <property type="match status" value="1"/>
</dbReference>
<gene>
    <name evidence="3" type="ORF">SKTS_27600</name>
</gene>
<evidence type="ECO:0000259" key="2">
    <source>
        <dbReference type="Pfam" id="PF13635"/>
    </source>
</evidence>
<dbReference type="PANTHER" id="PTHR43566">
    <property type="entry name" value="CONSERVED PROTEIN"/>
    <property type="match status" value="1"/>
</dbReference>
<evidence type="ECO:0000313" key="3">
    <source>
        <dbReference type="EMBL" id="BCB27874.1"/>
    </source>
</evidence>
<dbReference type="InterPro" id="IPR027417">
    <property type="entry name" value="P-loop_NTPase"/>
</dbReference>
<organism evidence="3 4">
    <name type="scientific">Sulfurimicrobium lacus</name>
    <dbReference type="NCBI Taxonomy" id="2715678"/>
    <lineage>
        <taxon>Bacteria</taxon>
        <taxon>Pseudomonadati</taxon>
        <taxon>Pseudomonadota</taxon>
        <taxon>Betaproteobacteria</taxon>
        <taxon>Nitrosomonadales</taxon>
        <taxon>Sulfuricellaceae</taxon>
        <taxon>Sulfurimicrobium</taxon>
    </lineage>
</organism>
<dbReference type="InterPro" id="IPR025420">
    <property type="entry name" value="DUF4143"/>
</dbReference>
<dbReference type="AlphaFoldDB" id="A0A6F8VDW9"/>
<feature type="domain" description="DUF4143" evidence="2">
    <location>
        <begin position="180"/>
        <end position="328"/>
    </location>
</feature>
<feature type="domain" description="AAA" evidence="1">
    <location>
        <begin position="17"/>
        <end position="133"/>
    </location>
</feature>
<dbReference type="PANTHER" id="PTHR43566:SF1">
    <property type="entry name" value="AAA+ ATPASE DOMAIN-CONTAINING PROTEIN"/>
    <property type="match status" value="1"/>
</dbReference>
<accession>A0A6F8VDW9</accession>
<name>A0A6F8VDW9_9PROT</name>
<evidence type="ECO:0000259" key="1">
    <source>
        <dbReference type="Pfam" id="PF13173"/>
    </source>
</evidence>